<dbReference type="InterPro" id="IPR008930">
    <property type="entry name" value="Terpenoid_cyclase/PrenylTrfase"/>
</dbReference>
<evidence type="ECO:0000313" key="4">
    <source>
        <dbReference type="Proteomes" id="UP000029980"/>
    </source>
</evidence>
<protein>
    <recommendedName>
        <fullName evidence="2">Prenyltransferase alpha-alpha toroid domain-containing protein</fullName>
    </recommendedName>
</protein>
<keyword evidence="1" id="KW-0677">Repeat</keyword>
<feature type="domain" description="Prenyltransferase alpha-alpha toroid" evidence="2">
    <location>
        <begin position="415"/>
        <end position="538"/>
    </location>
</feature>
<gene>
    <name evidence="3" type="ORF">TEU_06425</name>
</gene>
<keyword evidence="4" id="KW-1185">Reference proteome</keyword>
<dbReference type="SUPFAM" id="SSF48239">
    <property type="entry name" value="Terpenoid cyclases/Protein prenyltransferases"/>
    <property type="match status" value="2"/>
</dbReference>
<feature type="domain" description="Prenyltransferase alpha-alpha toroid" evidence="2">
    <location>
        <begin position="249"/>
        <end position="319"/>
    </location>
</feature>
<sequence length="567" mass="64797">MREKLLAVLLILASILAVAALTWNSPSEPVIQKFVDPAWKNWTVKRLELAQDPVTGGWSGVHFTITPSIYATYHGTLALELLNLTPKDPQKTVEFLRDYETKVYAGQNSRSNVDVLDIYYLLVLFDKFNLTPQYGRTLEHLIIKDMEESEPSIIHARSLILLNSTLARNVSMSLWLSLEPEHSLEFVWSFLQYRELLLESGYSINEIPNYTKMHNLALAVFNDASRELDDPGFYDAYILAHFIKEENIQNETLKKHLLEAIFKYKCPDGSYSDMVGEERGHIDTTHWAVEAITYLGGKVGEDTVCYLRSRESPLGGFIKIPNFIVPNPVNTGFSVIVLRYLNSTVPKEEKVKEYLLTRLSTEDEPPVMWVEYRALKELGVPREELRGAAEPRIREFIASTNLSEIYHNHYLLRDIYYLLLTSNELGIKIDPQWNGTVKSLVLSLRDDDGGFGSRITSVETIRLETTLYSVLVLNELGYGYRDEKTVEFIKSQRDGALWRFLPTTRYALLALNSLGAKIDRKEEMINALELAKCPYGFFSYGSCENPESGDIMATFQVLEILRLIDEN</sequence>
<accession>A0A097QU40</accession>
<name>A0A097QU40_9EURY</name>
<dbReference type="OrthoDB" id="97337at2157"/>
<dbReference type="InterPro" id="IPR001330">
    <property type="entry name" value="Prenyltrans"/>
</dbReference>
<dbReference type="AlphaFoldDB" id="A0A097QU40"/>
<dbReference type="HOGENOM" id="CLU_424925_0_0_2"/>
<dbReference type="KEGG" id="teu:TEU_06425"/>
<dbReference type="RefSeq" id="WP_050002962.1">
    <property type="nucleotide sequence ID" value="NZ_CP008887.1"/>
</dbReference>
<reference evidence="3 4" key="1">
    <citation type="journal article" date="2015" name="Int. J. Syst. Evol. Microbiol.">
        <title>Thermococcus eurythermalis sp. nov., a conditional piezophilic hyperthermophilic archaeon with a wide temperature range isolated from an oil-immersed chimney in the Guaymas Basin.</title>
        <authorList>
            <person name="Zhao W."/>
            <person name="Zeng X."/>
            <person name="Xiao X."/>
        </authorList>
    </citation>
    <scope>NUCLEOTIDE SEQUENCE [LARGE SCALE GENOMIC DNA]</scope>
    <source>
        <strain evidence="3 4">A501</strain>
    </source>
</reference>
<organism evidence="3 4">
    <name type="scientific">Thermococcus eurythermalis</name>
    <dbReference type="NCBI Taxonomy" id="1505907"/>
    <lineage>
        <taxon>Archaea</taxon>
        <taxon>Methanobacteriati</taxon>
        <taxon>Methanobacteriota</taxon>
        <taxon>Thermococci</taxon>
        <taxon>Thermococcales</taxon>
        <taxon>Thermococcaceae</taxon>
        <taxon>Thermococcus</taxon>
    </lineage>
</organism>
<evidence type="ECO:0000313" key="3">
    <source>
        <dbReference type="EMBL" id="AIU69987.1"/>
    </source>
</evidence>
<dbReference type="GO" id="GO:0003824">
    <property type="term" value="F:catalytic activity"/>
    <property type="evidence" value="ECO:0007669"/>
    <property type="project" value="InterPro"/>
</dbReference>
<proteinExistence type="predicted"/>
<dbReference type="GeneID" id="25153069"/>
<dbReference type="Pfam" id="PF00432">
    <property type="entry name" value="Prenyltrans"/>
    <property type="match status" value="2"/>
</dbReference>
<dbReference type="EMBL" id="CP008887">
    <property type="protein sequence ID" value="AIU69987.1"/>
    <property type="molecule type" value="Genomic_DNA"/>
</dbReference>
<evidence type="ECO:0000259" key="2">
    <source>
        <dbReference type="Pfam" id="PF00432"/>
    </source>
</evidence>
<dbReference type="Proteomes" id="UP000029980">
    <property type="component" value="Chromosome"/>
</dbReference>
<evidence type="ECO:0000256" key="1">
    <source>
        <dbReference type="ARBA" id="ARBA00022737"/>
    </source>
</evidence>